<evidence type="ECO:0000313" key="3">
    <source>
        <dbReference type="Proteomes" id="UP000278334"/>
    </source>
</evidence>
<evidence type="ECO:0000256" key="1">
    <source>
        <dbReference type="SAM" id="Phobius"/>
    </source>
</evidence>
<proteinExistence type="predicted"/>
<feature type="transmembrane region" description="Helical" evidence="1">
    <location>
        <begin position="6"/>
        <end position="27"/>
    </location>
</feature>
<keyword evidence="1" id="KW-1133">Transmembrane helix</keyword>
<accession>A0A3G3IMQ7</accession>
<keyword evidence="1" id="KW-0472">Membrane</keyword>
<gene>
    <name evidence="2" type="ORF">MS2017_1450</name>
</gene>
<reference evidence="2 3" key="1">
    <citation type="submission" date="2017-11" db="EMBL/GenBank/DDBJ databases">
        <title>Genome sequence of the bacterial symbiont EPR9N from a vent mussel Bathymodiolus thermophilus.</title>
        <authorList>
            <person name="Won Y.-J."/>
        </authorList>
    </citation>
    <scope>NUCLEOTIDE SEQUENCE [LARGE SCALE GENOMIC DNA]</scope>
    <source>
        <strain evidence="2 3">EPR9N</strain>
    </source>
</reference>
<keyword evidence="1" id="KW-0812">Transmembrane</keyword>
<name>A0A3G3IMQ7_9GAMM</name>
<dbReference type="EMBL" id="CP024634">
    <property type="protein sequence ID" value="AYQ57137.1"/>
    <property type="molecule type" value="Genomic_DNA"/>
</dbReference>
<evidence type="ECO:0000313" key="2">
    <source>
        <dbReference type="EMBL" id="AYQ57137.1"/>
    </source>
</evidence>
<organism evidence="2 3">
    <name type="scientific">Bathymodiolus thermophilus thioautotrophic gill symbiont</name>
    <dbReference type="NCBI Taxonomy" id="2360"/>
    <lineage>
        <taxon>Bacteria</taxon>
        <taxon>Pseudomonadati</taxon>
        <taxon>Pseudomonadota</taxon>
        <taxon>Gammaproteobacteria</taxon>
        <taxon>sulfur-oxidizing symbionts</taxon>
    </lineage>
</organism>
<dbReference type="AlphaFoldDB" id="A0A3G3IMQ7"/>
<sequence length="237" mass="26972">MKFKNIFFGFLKTLLLTVVFYIGLLCATEYMTFDLQNYQPTANSPPPYFFQRDPATGNLARLTDTEGSFQFKTYNLQLKADLAQYKIEVEPTLLRWKEKIIPLEKDSDYSSFFSGDLVDKVEEQSSKSPPPKEVHVATYEDRIEAVSYVDNANPRTPEIDILTANPEGMRIGQTTNVKGAGSALLDYELKIFKGRGARGVQLLSIRDQYYLDRGWKIEPNYQIEVEDFNDQGACGGE</sequence>
<protein>
    <submittedName>
        <fullName evidence="2">Uncharacterized protein</fullName>
    </submittedName>
</protein>
<dbReference type="Proteomes" id="UP000278334">
    <property type="component" value="Chromosome"/>
</dbReference>
<dbReference type="KEGG" id="bthg:MS2017_1450"/>